<dbReference type="EMBL" id="REGN01008783">
    <property type="protein sequence ID" value="RNA02706.1"/>
    <property type="molecule type" value="Genomic_DNA"/>
</dbReference>
<reference evidence="1 2" key="1">
    <citation type="journal article" date="2018" name="Sci. Rep.">
        <title>Genomic signatures of local adaptation to the degree of environmental predictability in rotifers.</title>
        <authorList>
            <person name="Franch-Gras L."/>
            <person name="Hahn C."/>
            <person name="Garcia-Roger E.M."/>
            <person name="Carmona M.J."/>
            <person name="Serra M."/>
            <person name="Gomez A."/>
        </authorList>
    </citation>
    <scope>NUCLEOTIDE SEQUENCE [LARGE SCALE GENOMIC DNA]</scope>
    <source>
        <strain evidence="1">HYR1</strain>
    </source>
</reference>
<dbReference type="AlphaFoldDB" id="A0A3M7PU84"/>
<protein>
    <submittedName>
        <fullName evidence="1">Uncharacterized protein</fullName>
    </submittedName>
</protein>
<accession>A0A3M7PU84</accession>
<organism evidence="1 2">
    <name type="scientific">Brachionus plicatilis</name>
    <name type="common">Marine rotifer</name>
    <name type="synonym">Brachionus muelleri</name>
    <dbReference type="NCBI Taxonomy" id="10195"/>
    <lineage>
        <taxon>Eukaryota</taxon>
        <taxon>Metazoa</taxon>
        <taxon>Spiralia</taxon>
        <taxon>Gnathifera</taxon>
        <taxon>Rotifera</taxon>
        <taxon>Eurotatoria</taxon>
        <taxon>Monogononta</taxon>
        <taxon>Pseudotrocha</taxon>
        <taxon>Ploima</taxon>
        <taxon>Brachionidae</taxon>
        <taxon>Brachionus</taxon>
    </lineage>
</organism>
<comment type="caution">
    <text evidence="1">The sequence shown here is derived from an EMBL/GenBank/DDBJ whole genome shotgun (WGS) entry which is preliminary data.</text>
</comment>
<proteinExistence type="predicted"/>
<evidence type="ECO:0000313" key="2">
    <source>
        <dbReference type="Proteomes" id="UP000276133"/>
    </source>
</evidence>
<name>A0A3M7PU84_BRAPC</name>
<keyword evidence="2" id="KW-1185">Reference proteome</keyword>
<sequence length="63" mass="7677">KFKIDIWLENIRAISIKAFYNFNLIYKIYIYSPNWGNEDINSDKKKKKIFQENNFLKINMANN</sequence>
<gene>
    <name evidence="1" type="ORF">BpHYR1_012343</name>
</gene>
<dbReference type="Proteomes" id="UP000276133">
    <property type="component" value="Unassembled WGS sequence"/>
</dbReference>
<evidence type="ECO:0000313" key="1">
    <source>
        <dbReference type="EMBL" id="RNA02706.1"/>
    </source>
</evidence>
<feature type="non-terminal residue" evidence="1">
    <location>
        <position position="1"/>
    </location>
</feature>